<feature type="coiled-coil region" evidence="1">
    <location>
        <begin position="302"/>
        <end position="378"/>
    </location>
</feature>
<evidence type="ECO:0000313" key="3">
    <source>
        <dbReference type="Proteomes" id="UP000332487"/>
    </source>
</evidence>
<dbReference type="EMBL" id="GG697237">
    <property type="protein sequence ID" value="EET90417.1"/>
    <property type="molecule type" value="Genomic_DNA"/>
</dbReference>
<feature type="coiled-coil region" evidence="1">
    <location>
        <begin position="209"/>
        <end position="273"/>
    </location>
</feature>
<accession>C7DG89</accession>
<keyword evidence="1" id="KW-0175">Coiled coil</keyword>
<dbReference type="SUPFAM" id="SSF58104">
    <property type="entry name" value="Methyl-accepting chemotaxis protein (MCP) signaling domain"/>
    <property type="match status" value="1"/>
</dbReference>
<keyword evidence="3" id="KW-1185">Reference proteome</keyword>
<name>C7DG89_MICA2</name>
<reference evidence="2 3" key="2">
    <citation type="journal article" date="2010" name="Proc. Natl. Acad. Sci. U.S.A.">
        <title>Enigmatic, ultrasmall, uncultivated Archaea.</title>
        <authorList>
            <person name="Baker B.J."/>
            <person name="Comolli L.R."/>
            <person name="Dick G.J."/>
            <person name="Hauser L.J."/>
            <person name="Hyatt D."/>
            <person name="Dill B.D."/>
            <person name="Land M.L."/>
            <person name="Verberkmoes N.C."/>
            <person name="Hettich R.L."/>
            <person name="Banfield J.F."/>
        </authorList>
    </citation>
    <scope>NUCLEOTIDE SEQUENCE [LARGE SCALE GENOMIC DNA]</scope>
    <source>
        <strain evidence="2">ARMAN-2</strain>
    </source>
</reference>
<dbReference type="AlphaFoldDB" id="C7DG89"/>
<dbReference type="Proteomes" id="UP000332487">
    <property type="component" value="Unassembled WGS sequence"/>
</dbReference>
<evidence type="ECO:0000256" key="1">
    <source>
        <dbReference type="SAM" id="Coils"/>
    </source>
</evidence>
<proteinExistence type="predicted"/>
<organism evidence="2 3">
    <name type="scientific">Candidatus Micrarchaeum acidiphilum ARMAN-2</name>
    <dbReference type="NCBI Taxonomy" id="425595"/>
    <lineage>
        <taxon>Archaea</taxon>
        <taxon>Candidatus Micrarchaeota</taxon>
        <taxon>Candidatus Micrarchaeia</taxon>
        <taxon>Candidatus Micrarchaeales</taxon>
        <taxon>Candidatus Micrarchaeaceae</taxon>
        <taxon>Candidatus Micrarchaeum</taxon>
    </lineage>
</organism>
<evidence type="ECO:0000313" key="2">
    <source>
        <dbReference type="EMBL" id="EET90417.1"/>
    </source>
</evidence>
<protein>
    <submittedName>
        <fullName evidence="2">Uncharacterized protein</fullName>
    </submittedName>
</protein>
<gene>
    <name evidence="2" type="ORF">UNLARM2_0093</name>
</gene>
<sequence length="429" mass="48161">MGEGSAGEQATTTIDSMVELIKAKGKIDVTSIAVALDISPAVVEDWARVLESGNMVKITYEVGKMFVAPMNVGKEEAEEMQKKLEMQMGTLNERLDVEKLTLDKITDSIKKISSATQEVDKEFEKGAPGIHKALSEIAKLEKEAEKNSDELIKIKNKAASDYELVNKKFSELSSKMASLTSGEFNVNLTANQQKVEAAVASAHAKLGEIDAMRKEKDRALDELRKSMQEEMKKLNDQVSEFSKSANKEFDDTKKAVEEQIKLMHDQINEHKKAFQELHDLSENEKKITNTIKEDNARFNDLYNKINKEMDNLVKSLEGKKKESDAQISAMKEKFGQASEIFDTIERTKNDTEEASKRVAELSKELTKISEQLSALSTLKELKSKQVDEKMQIVSALSKKDKKVDSNIKDLEKKLSRSAKRIQGEKEVDS</sequence>
<feature type="coiled-coil region" evidence="1">
    <location>
        <begin position="130"/>
        <end position="157"/>
    </location>
</feature>
<reference evidence="2 3" key="1">
    <citation type="journal article" date="2009" name="Genome Biol.">
        <title>Community-wide analysis of microbial genome sequence signatures.</title>
        <authorList>
            <person name="Dick G.J."/>
            <person name="Andersson A.F."/>
            <person name="Baker B.J."/>
            <person name="Simmons S.L."/>
            <person name="Thomas B.C."/>
            <person name="Yelton A.P."/>
            <person name="Banfield J.F."/>
        </authorList>
    </citation>
    <scope>NUCLEOTIDE SEQUENCE [LARGE SCALE GENOMIC DNA]</scope>
    <source>
        <strain evidence="2">ARMAN-2</strain>
    </source>
</reference>